<keyword evidence="2" id="KW-1185">Reference proteome</keyword>
<evidence type="ECO:0000313" key="1">
    <source>
        <dbReference type="EMBL" id="GMQ64952.1"/>
    </source>
</evidence>
<sequence>MKKDNKMLKRFISYYKPHKKLFIIDMICAFLIASIDLSVPMLSRYALNDLLPKNQFRTFFLFILMLLGLYLIRAIFQYIVDFWGHILGVRMEYDMRKDLFRHLQSLSFRFYDKTRTGHIMSRMVNDLNEITELAHHGPEDLFLSLIMLIGAFFAMLFMEWRLALAVYIFIPFLVWFAIKQRTKMSRGFKNVKKKIANVNAQLESSISGIRVSKSFANEEHEMEKFTFGNKEFRASKDVAYKNMAIFSVGMGFITKILNLVVIGFGGFLIMKETMTIMDLLAFIMYVNAFLQPIRRLSNFVQQFESGMTGFERFTELMEIEPLIKDKLGAVDLKNVIGNIDFNNVTFSYNDHEKVLNNINLNINAGRTLALVGPSGGGKTTLCHLIPRFYEVDEGMITIDGKNIKDIKVKSLRSNIGLVSQDVFLFAGTIKDNIMYGDISASEDRLIEAAKNAEIHDFIMGLPDGYDTNVGERGIRLSGGQKQRISIARVFLKNPPILILDEATSALDNETEIKIQRALEKLSKGRTSLVIAHRLSTIKNADEIVVITEEGIKEKGTHEQLLASEGIYEKLYKAQFKGYIPDQI</sequence>
<dbReference type="Proteomes" id="UP001374599">
    <property type="component" value="Unassembled WGS sequence"/>
</dbReference>
<protein>
    <submittedName>
        <fullName evidence="1">ABC transporter ATP-binding protein</fullName>
    </submittedName>
</protein>
<proteinExistence type="predicted"/>
<dbReference type="EMBL" id="BTPU01000088">
    <property type="protein sequence ID" value="GMQ64952.1"/>
    <property type="molecule type" value="Genomic_DNA"/>
</dbReference>
<reference evidence="1" key="1">
    <citation type="submission" date="2023-09" db="EMBL/GenBank/DDBJ databases">
        <title>Vallitalea sediminicola and Vallitalea maricola sp. nov., anaerobic bacteria isolated from marine sediment.</title>
        <authorList>
            <person name="Hirano S."/>
            <person name="Maeda A."/>
            <person name="Terahara T."/>
            <person name="Mori K."/>
            <person name="Hamada M."/>
            <person name="Matsumoto R."/>
            <person name="Kobayashi T."/>
        </authorList>
    </citation>
    <scope>NUCLEOTIDE SEQUENCE</scope>
    <source>
        <strain evidence="1">AN17-2</strain>
    </source>
</reference>
<gene>
    <name evidence="1" type="ORF">AN2V17_41920</name>
</gene>
<keyword evidence="1" id="KW-0547">Nucleotide-binding</keyword>
<accession>A0ACB5UQ11</accession>
<name>A0ACB5UQ11_9FIRM</name>
<keyword evidence="1" id="KW-0067">ATP-binding</keyword>
<evidence type="ECO:0000313" key="2">
    <source>
        <dbReference type="Proteomes" id="UP001374599"/>
    </source>
</evidence>
<organism evidence="1 2">
    <name type="scientific">Vallitalea maricola</name>
    <dbReference type="NCBI Taxonomy" id="3074433"/>
    <lineage>
        <taxon>Bacteria</taxon>
        <taxon>Bacillati</taxon>
        <taxon>Bacillota</taxon>
        <taxon>Clostridia</taxon>
        <taxon>Lachnospirales</taxon>
        <taxon>Vallitaleaceae</taxon>
        <taxon>Vallitalea</taxon>
    </lineage>
</organism>
<comment type="caution">
    <text evidence="1">The sequence shown here is derived from an EMBL/GenBank/DDBJ whole genome shotgun (WGS) entry which is preliminary data.</text>
</comment>